<name>A0A3S0RXS0_9BACI</name>
<gene>
    <name evidence="1" type="ORF">EK386_02305</name>
</gene>
<dbReference type="RefSeq" id="WP_126657402.1">
    <property type="nucleotide sequence ID" value="NZ_RYYR01000002.1"/>
</dbReference>
<dbReference type="Proteomes" id="UP000287910">
    <property type="component" value="Unassembled WGS sequence"/>
</dbReference>
<dbReference type="EMBL" id="RYYR01000002">
    <property type="protein sequence ID" value="RUL56485.1"/>
    <property type="molecule type" value="Genomic_DNA"/>
</dbReference>
<accession>A0A3S0RXS0</accession>
<comment type="caution">
    <text evidence="1">The sequence shown here is derived from an EMBL/GenBank/DDBJ whole genome shotgun (WGS) entry which is preliminary data.</text>
</comment>
<dbReference type="AlphaFoldDB" id="A0A3S0RXS0"/>
<evidence type="ECO:0000313" key="2">
    <source>
        <dbReference type="Proteomes" id="UP000287910"/>
    </source>
</evidence>
<keyword evidence="2" id="KW-1185">Reference proteome</keyword>
<protein>
    <submittedName>
        <fullName evidence="1">Uncharacterized protein</fullName>
    </submittedName>
</protein>
<proteinExistence type="predicted"/>
<evidence type="ECO:0000313" key="1">
    <source>
        <dbReference type="EMBL" id="RUL56485.1"/>
    </source>
</evidence>
<reference evidence="1 2" key="1">
    <citation type="submission" date="2018-12" db="EMBL/GenBank/DDBJ databases">
        <title>Lysinibacillus antri sp. nov., isolated from a cave soil.</title>
        <authorList>
            <person name="Narsing Rao M.P."/>
            <person name="Zhang H."/>
            <person name="Dong Z.-Y."/>
            <person name="Niu X.-K."/>
            <person name="Zhang K."/>
            <person name="Fang B.-Z."/>
            <person name="Kang Y.-Q."/>
            <person name="Xiao M."/>
            <person name="Li W.-J."/>
        </authorList>
    </citation>
    <scope>NUCLEOTIDE SEQUENCE [LARGE SCALE GENOMIC DNA]</scope>
    <source>
        <strain evidence="1 2">SYSU K30002</strain>
    </source>
</reference>
<sequence>MQTNRNGIPLDVPRQRKKVTKIQITKNLQNDFNQFTKFVTMQGKEDGHVVTVIVPKAHPEYQELRAKKFRKIEEWDWRETS</sequence>
<organism evidence="1 2">
    <name type="scientific">Lysinibacillus antri</name>
    <dbReference type="NCBI Taxonomy" id="2498145"/>
    <lineage>
        <taxon>Bacteria</taxon>
        <taxon>Bacillati</taxon>
        <taxon>Bacillota</taxon>
        <taxon>Bacilli</taxon>
        <taxon>Bacillales</taxon>
        <taxon>Bacillaceae</taxon>
        <taxon>Lysinibacillus</taxon>
    </lineage>
</organism>